<sequence length="233" mass="26094">MKKKPKKNGFTLIEIMVSMAISSMVIGGIYGVYTIQQRSYTVQEQVTEMQQKLRSVLDFMNRDIRMAGYDPGGVCRVNKDNGGILIKKSQEFFFEYCDRDSTTNQWVLNRVMYSINNNNLDRNLTLINIGTGVVGPGQTRTIAEGVDGIEFLYLQGNGTPPPEATNIADTRIVRLSILIRASYPDPRHTDTTQYIPSSGTAWASLNNGSSNPPNDHFHRRLLVTSIELRNVGL</sequence>
<dbReference type="InterPro" id="IPR012902">
    <property type="entry name" value="N_methyl_site"/>
</dbReference>
<reference evidence="9" key="1">
    <citation type="submission" date="2017-07" db="EMBL/GenBank/DDBJ databases">
        <title>The cable genome - Insights into the physiology and evolution of filamentous bacteria capable of sulfide oxidation via long distance electron transfer.</title>
        <authorList>
            <person name="Thorup C."/>
            <person name="Bjerg J.T."/>
            <person name="Schreiber L."/>
            <person name="Nielsen L.P."/>
            <person name="Kjeldsen K.U."/>
            <person name="Boesen T."/>
            <person name="Boggild A."/>
            <person name="Meysman F."/>
            <person name="Geelhoed J."/>
            <person name="Schramm A."/>
        </authorList>
    </citation>
    <scope>NUCLEOTIDE SEQUENCE [LARGE SCALE GENOMIC DNA]</scope>
    <source>
        <strain evidence="9">GS</strain>
    </source>
</reference>
<evidence type="ECO:0000256" key="3">
    <source>
        <dbReference type="ARBA" id="ARBA00022481"/>
    </source>
</evidence>
<feature type="transmembrane region" description="Helical" evidence="8">
    <location>
        <begin position="12"/>
        <end position="33"/>
    </location>
</feature>
<proteinExistence type="predicted"/>
<dbReference type="InterPro" id="IPR051621">
    <property type="entry name" value="T2SS_protein_J"/>
</dbReference>
<keyword evidence="5 8" id="KW-0812">Transmembrane</keyword>
<dbReference type="GO" id="GO:0005886">
    <property type="term" value="C:plasma membrane"/>
    <property type="evidence" value="ECO:0007669"/>
    <property type="project" value="UniProtKB-SubCell"/>
</dbReference>
<keyword evidence="10" id="KW-1185">Reference proteome</keyword>
<accession>A0A521G337</accession>
<name>A0A521G337_9BACT</name>
<evidence type="ECO:0000313" key="10">
    <source>
        <dbReference type="Proteomes" id="UP000316238"/>
    </source>
</evidence>
<keyword evidence="2" id="KW-1003">Cell membrane</keyword>
<evidence type="ECO:0000256" key="5">
    <source>
        <dbReference type="ARBA" id="ARBA00022692"/>
    </source>
</evidence>
<dbReference type="NCBIfam" id="TIGR02532">
    <property type="entry name" value="IV_pilin_GFxxxE"/>
    <property type="match status" value="1"/>
</dbReference>
<comment type="subcellular location">
    <subcellularLocation>
        <location evidence="1">Cell inner membrane</location>
        <topology evidence="1">Single-pass membrane protein</topology>
    </subcellularLocation>
</comment>
<gene>
    <name evidence="9" type="ORF">CDV28_10757</name>
</gene>
<organism evidence="9 10">
    <name type="scientific">Candidatus Electronema aureum</name>
    <dbReference type="NCBI Taxonomy" id="2005002"/>
    <lineage>
        <taxon>Bacteria</taxon>
        <taxon>Pseudomonadati</taxon>
        <taxon>Thermodesulfobacteriota</taxon>
        <taxon>Desulfobulbia</taxon>
        <taxon>Desulfobulbales</taxon>
        <taxon>Desulfobulbaceae</taxon>
        <taxon>Candidatus Electronema</taxon>
    </lineage>
</organism>
<keyword evidence="7 8" id="KW-0472">Membrane</keyword>
<dbReference type="EMBL" id="NQJD01000007">
    <property type="protein sequence ID" value="TAA75410.1"/>
    <property type="molecule type" value="Genomic_DNA"/>
</dbReference>
<keyword evidence="4" id="KW-0997">Cell inner membrane</keyword>
<keyword evidence="6 8" id="KW-1133">Transmembrane helix</keyword>
<dbReference type="InterPro" id="IPR045584">
    <property type="entry name" value="Pilin-like"/>
</dbReference>
<protein>
    <submittedName>
        <fullName evidence="9">Type IV pilus assembly protein PilW</fullName>
    </submittedName>
</protein>
<dbReference type="PANTHER" id="PTHR39583">
    <property type="entry name" value="TYPE II SECRETION SYSTEM PROTEIN J-RELATED"/>
    <property type="match status" value="1"/>
</dbReference>
<evidence type="ECO:0000313" key="9">
    <source>
        <dbReference type="EMBL" id="TAA75410.1"/>
    </source>
</evidence>
<dbReference type="Proteomes" id="UP000316238">
    <property type="component" value="Unassembled WGS sequence"/>
</dbReference>
<dbReference type="SUPFAM" id="SSF54523">
    <property type="entry name" value="Pili subunits"/>
    <property type="match status" value="1"/>
</dbReference>
<dbReference type="AlphaFoldDB" id="A0A521G337"/>
<evidence type="ECO:0000256" key="8">
    <source>
        <dbReference type="SAM" id="Phobius"/>
    </source>
</evidence>
<evidence type="ECO:0000256" key="2">
    <source>
        <dbReference type="ARBA" id="ARBA00022475"/>
    </source>
</evidence>
<dbReference type="PANTHER" id="PTHR39583:SF2">
    <property type="entry name" value="TYPE II SECRETION SYSTEM PROTEIN J"/>
    <property type="match status" value="1"/>
</dbReference>
<evidence type="ECO:0000256" key="4">
    <source>
        <dbReference type="ARBA" id="ARBA00022519"/>
    </source>
</evidence>
<keyword evidence="3" id="KW-0488">Methylation</keyword>
<dbReference type="Pfam" id="PF07963">
    <property type="entry name" value="N_methyl"/>
    <property type="match status" value="1"/>
</dbReference>
<evidence type="ECO:0000256" key="1">
    <source>
        <dbReference type="ARBA" id="ARBA00004377"/>
    </source>
</evidence>
<comment type="caution">
    <text evidence="9">The sequence shown here is derived from an EMBL/GenBank/DDBJ whole genome shotgun (WGS) entry which is preliminary data.</text>
</comment>
<evidence type="ECO:0000256" key="7">
    <source>
        <dbReference type="ARBA" id="ARBA00023136"/>
    </source>
</evidence>
<evidence type="ECO:0000256" key="6">
    <source>
        <dbReference type="ARBA" id="ARBA00022989"/>
    </source>
</evidence>